<protein>
    <recommendedName>
        <fullName evidence="9">Thiamine-phosphate synthase</fullName>
        <shortName evidence="9">TP synthase</shortName>
        <shortName evidence="9">TPS</shortName>
        <ecNumber evidence="9">2.5.1.3</ecNumber>
    </recommendedName>
    <alternativeName>
        <fullName evidence="9">Thiamine-phosphate pyrophosphorylase</fullName>
        <shortName evidence="9">TMP pyrophosphorylase</shortName>
        <shortName evidence="9">TMP-PPase</shortName>
    </alternativeName>
</protein>
<evidence type="ECO:0000256" key="8">
    <source>
        <dbReference type="ARBA" id="ARBA00047883"/>
    </source>
</evidence>
<dbReference type="AlphaFoldDB" id="A0A1J5NN03"/>
<feature type="binding site" evidence="9">
    <location>
        <begin position="167"/>
        <end position="169"/>
    </location>
    <ligand>
        <name>2-[(2R,5Z)-2-carboxy-4-methylthiazol-5(2H)-ylidene]ethyl phosphate</name>
        <dbReference type="ChEBI" id="CHEBI:62899"/>
    </ligand>
</feature>
<feature type="binding site" evidence="9">
    <location>
        <position position="170"/>
    </location>
    <ligand>
        <name>4-amino-2-methyl-5-(diphosphooxymethyl)pyrimidine</name>
        <dbReference type="ChEBI" id="CHEBI:57841"/>
    </ligand>
</feature>
<reference evidence="13 14" key="1">
    <citation type="submission" date="2016-08" db="EMBL/GenBank/DDBJ databases">
        <title>Genome-based comparison of Moorella thermoacetic strains.</title>
        <authorList>
            <person name="Poehlein A."/>
            <person name="Bengelsdorf F.R."/>
            <person name="Esser C."/>
            <person name="Duerre P."/>
            <person name="Daniel R."/>
        </authorList>
    </citation>
    <scope>NUCLEOTIDE SEQUENCE [LARGE SCALE GENOMIC DNA]</scope>
    <source>
        <strain evidence="13 14">DSM 21394</strain>
    </source>
</reference>
<dbReference type="GO" id="GO:0005737">
    <property type="term" value="C:cytoplasm"/>
    <property type="evidence" value="ECO:0007669"/>
    <property type="project" value="TreeGrafter"/>
</dbReference>
<comment type="caution">
    <text evidence="13">The sequence shown here is derived from an EMBL/GenBank/DDBJ whole genome shotgun (WGS) entry which is preliminary data.</text>
</comment>
<dbReference type="FunFam" id="3.20.20.70:FF:000096">
    <property type="entry name" value="Thiamine-phosphate synthase"/>
    <property type="match status" value="1"/>
</dbReference>
<dbReference type="GO" id="GO:0000287">
    <property type="term" value="F:magnesium ion binding"/>
    <property type="evidence" value="ECO:0007669"/>
    <property type="project" value="UniProtKB-UniRule"/>
</dbReference>
<comment type="catalytic activity">
    <reaction evidence="8 9 10">
        <text>2-[(2R,5Z)-2-carboxy-4-methylthiazol-5(2H)-ylidene]ethyl phosphate + 4-amino-2-methyl-5-(diphosphooxymethyl)pyrimidine + 2 H(+) = thiamine phosphate + CO2 + diphosphate</text>
        <dbReference type="Rhea" id="RHEA:47844"/>
        <dbReference type="ChEBI" id="CHEBI:15378"/>
        <dbReference type="ChEBI" id="CHEBI:16526"/>
        <dbReference type="ChEBI" id="CHEBI:33019"/>
        <dbReference type="ChEBI" id="CHEBI:37575"/>
        <dbReference type="ChEBI" id="CHEBI:57841"/>
        <dbReference type="ChEBI" id="CHEBI:62899"/>
        <dbReference type="EC" id="2.5.1.3"/>
    </reaction>
</comment>
<evidence type="ECO:0000256" key="10">
    <source>
        <dbReference type="RuleBase" id="RU003826"/>
    </source>
</evidence>
<evidence type="ECO:0000256" key="3">
    <source>
        <dbReference type="ARBA" id="ARBA00022723"/>
    </source>
</evidence>
<evidence type="ECO:0000313" key="14">
    <source>
        <dbReference type="Proteomes" id="UP000182811"/>
    </source>
</evidence>
<dbReference type="Gene3D" id="3.20.20.70">
    <property type="entry name" value="Aldolase class I"/>
    <property type="match status" value="1"/>
</dbReference>
<feature type="binding site" evidence="9">
    <location>
        <begin position="218"/>
        <end position="219"/>
    </location>
    <ligand>
        <name>2-[(2R,5Z)-2-carboxy-4-methylthiazol-5(2H)-ylidene]ethyl phosphate</name>
        <dbReference type="ChEBI" id="CHEBI:62899"/>
    </ligand>
</feature>
<dbReference type="PANTHER" id="PTHR20857">
    <property type="entry name" value="THIAMINE-PHOSPHATE PYROPHOSPHORYLASE"/>
    <property type="match status" value="1"/>
</dbReference>
<evidence type="ECO:0000256" key="11">
    <source>
        <dbReference type="RuleBase" id="RU004253"/>
    </source>
</evidence>
<evidence type="ECO:0000256" key="9">
    <source>
        <dbReference type="HAMAP-Rule" id="MF_00097"/>
    </source>
</evidence>
<evidence type="ECO:0000256" key="7">
    <source>
        <dbReference type="ARBA" id="ARBA00047851"/>
    </source>
</evidence>
<dbReference type="EMBL" id="MDDC01000006">
    <property type="protein sequence ID" value="OIQ60022.1"/>
    <property type="molecule type" value="Genomic_DNA"/>
</dbReference>
<comment type="catalytic activity">
    <reaction evidence="7 9 10">
        <text>2-(2-carboxy-4-methylthiazol-5-yl)ethyl phosphate + 4-amino-2-methyl-5-(diphosphooxymethyl)pyrimidine + 2 H(+) = thiamine phosphate + CO2 + diphosphate</text>
        <dbReference type="Rhea" id="RHEA:47848"/>
        <dbReference type="ChEBI" id="CHEBI:15378"/>
        <dbReference type="ChEBI" id="CHEBI:16526"/>
        <dbReference type="ChEBI" id="CHEBI:33019"/>
        <dbReference type="ChEBI" id="CHEBI:37575"/>
        <dbReference type="ChEBI" id="CHEBI:57841"/>
        <dbReference type="ChEBI" id="CHEBI:62890"/>
        <dbReference type="EC" id="2.5.1.3"/>
    </reaction>
</comment>
<feature type="binding site" evidence="9">
    <location>
        <position position="103"/>
    </location>
    <ligand>
        <name>Mg(2+)</name>
        <dbReference type="ChEBI" id="CHEBI:18420"/>
    </ligand>
</feature>
<dbReference type="SUPFAM" id="SSF51391">
    <property type="entry name" value="Thiamin phosphate synthase"/>
    <property type="match status" value="1"/>
</dbReference>
<dbReference type="InterPro" id="IPR022998">
    <property type="entry name" value="ThiamineP_synth_TenI"/>
</dbReference>
<dbReference type="EC" id="2.5.1.3" evidence="9"/>
<name>A0A1J5NN03_NEOTH</name>
<keyword evidence="5 9" id="KW-0784">Thiamine biosynthesis</keyword>
<dbReference type="InterPro" id="IPR036206">
    <property type="entry name" value="ThiamineP_synth_sf"/>
</dbReference>
<dbReference type="HAMAP" id="MF_00097">
    <property type="entry name" value="TMP_synthase"/>
    <property type="match status" value="1"/>
</dbReference>
<dbReference type="Proteomes" id="UP000182811">
    <property type="component" value="Unassembled WGS sequence"/>
</dbReference>
<dbReference type="UniPathway" id="UPA00060">
    <property type="reaction ID" value="UER00141"/>
</dbReference>
<feature type="domain" description="Thiamine phosphate synthase/TenI" evidence="12">
    <location>
        <begin position="40"/>
        <end position="221"/>
    </location>
</feature>
<keyword evidence="3 9" id="KW-0479">Metal-binding</keyword>
<keyword evidence="2 9" id="KW-0808">Transferase</keyword>
<feature type="binding site" evidence="9">
    <location>
        <position position="122"/>
    </location>
    <ligand>
        <name>Mg(2+)</name>
        <dbReference type="ChEBI" id="CHEBI:18420"/>
    </ligand>
</feature>
<evidence type="ECO:0000256" key="6">
    <source>
        <dbReference type="ARBA" id="ARBA00047334"/>
    </source>
</evidence>
<dbReference type="GO" id="GO:0009229">
    <property type="term" value="P:thiamine diphosphate biosynthetic process"/>
    <property type="evidence" value="ECO:0007669"/>
    <property type="project" value="UniProtKB-UniRule"/>
</dbReference>
<dbReference type="InterPro" id="IPR034291">
    <property type="entry name" value="TMP_synthase"/>
</dbReference>
<comment type="similarity">
    <text evidence="9 10">Belongs to the thiamine-phosphate synthase family.</text>
</comment>
<feature type="binding site" evidence="9">
    <location>
        <position position="102"/>
    </location>
    <ligand>
        <name>4-amino-2-methyl-5-(diphosphooxymethyl)pyrimidine</name>
        <dbReference type="ChEBI" id="CHEBI:57841"/>
    </ligand>
</feature>
<dbReference type="PANTHER" id="PTHR20857:SF15">
    <property type="entry name" value="THIAMINE-PHOSPHATE SYNTHASE"/>
    <property type="match status" value="1"/>
</dbReference>
<comment type="cofactor">
    <cofactor evidence="9">
        <name>Mg(2+)</name>
        <dbReference type="ChEBI" id="CHEBI:18420"/>
    </cofactor>
    <text evidence="9">Binds 1 Mg(2+) ion per subunit.</text>
</comment>
<sequence>MQEAGALIRKYKAAWLSHRVAFKLLGAVKEATGMMPQWDLYVVITTKLGGGRPTLELVRGALAGGATAIQLREKELPARELVELGRAIRELTREAGATFIVNDRLDVALAVEADGLHIGQEDLPAPVARKLLGPGKILGVSAGTIAEARQAEADGADYLGVGSIFATGSKGDAGNPIGLEGLRAIRAAVKIPIVGIGGINPDNAAGVIAAGADGVSVISAVIGAADVAAAARRLREVVIRAREK</sequence>
<gene>
    <name evidence="9 13" type="primary">thiE</name>
    <name evidence="13" type="ORF">MOTE_08560</name>
</gene>
<keyword evidence="4 9" id="KW-0460">Magnesium</keyword>
<comment type="pathway">
    <text evidence="1 9 11">Cofactor biosynthesis; thiamine diphosphate biosynthesis; thiamine phosphate from 4-amino-2-methyl-5-diphosphomethylpyrimidine and 4-methyl-5-(2-phosphoethyl)-thiazole: step 1/1.</text>
</comment>
<dbReference type="CDD" id="cd00564">
    <property type="entry name" value="TMP_TenI"/>
    <property type="match status" value="1"/>
</dbReference>
<dbReference type="NCBIfam" id="TIGR00693">
    <property type="entry name" value="thiE"/>
    <property type="match status" value="1"/>
</dbReference>
<evidence type="ECO:0000256" key="2">
    <source>
        <dbReference type="ARBA" id="ARBA00022679"/>
    </source>
</evidence>
<feature type="binding site" evidence="9">
    <location>
        <position position="141"/>
    </location>
    <ligand>
        <name>4-amino-2-methyl-5-(diphosphooxymethyl)pyrimidine</name>
        <dbReference type="ChEBI" id="CHEBI:57841"/>
    </ligand>
</feature>
<comment type="catalytic activity">
    <reaction evidence="6 9 10">
        <text>4-methyl-5-(2-phosphooxyethyl)-thiazole + 4-amino-2-methyl-5-(diphosphooxymethyl)pyrimidine + H(+) = thiamine phosphate + diphosphate</text>
        <dbReference type="Rhea" id="RHEA:22328"/>
        <dbReference type="ChEBI" id="CHEBI:15378"/>
        <dbReference type="ChEBI" id="CHEBI:33019"/>
        <dbReference type="ChEBI" id="CHEBI:37575"/>
        <dbReference type="ChEBI" id="CHEBI:57841"/>
        <dbReference type="ChEBI" id="CHEBI:58296"/>
        <dbReference type="EC" id="2.5.1.3"/>
    </reaction>
</comment>
<evidence type="ECO:0000259" key="12">
    <source>
        <dbReference type="Pfam" id="PF02581"/>
    </source>
</evidence>
<evidence type="ECO:0000256" key="4">
    <source>
        <dbReference type="ARBA" id="ARBA00022842"/>
    </source>
</evidence>
<dbReference type="InterPro" id="IPR013785">
    <property type="entry name" value="Aldolase_TIM"/>
</dbReference>
<evidence type="ECO:0000256" key="1">
    <source>
        <dbReference type="ARBA" id="ARBA00005165"/>
    </source>
</evidence>
<accession>A0A1J5NN03</accession>
<evidence type="ECO:0000256" key="5">
    <source>
        <dbReference type="ARBA" id="ARBA00022977"/>
    </source>
</evidence>
<comment type="function">
    <text evidence="9">Condenses 4-methyl-5-(beta-hydroxyethyl)thiazole monophosphate (THZ-P) and 2-methyl-4-amino-5-hydroxymethyl pyrimidine pyrophosphate (HMP-PP) to form thiamine monophosphate (TMP).</text>
</comment>
<dbReference type="Pfam" id="PF02581">
    <property type="entry name" value="TMP-TENI"/>
    <property type="match status" value="1"/>
</dbReference>
<dbReference type="GO" id="GO:0004789">
    <property type="term" value="F:thiamine-phosphate diphosphorylase activity"/>
    <property type="evidence" value="ECO:0007669"/>
    <property type="project" value="UniProtKB-UniRule"/>
</dbReference>
<feature type="binding site" evidence="9">
    <location>
        <begin position="70"/>
        <end position="74"/>
    </location>
    <ligand>
        <name>4-amino-2-methyl-5-(diphosphooxymethyl)pyrimidine</name>
        <dbReference type="ChEBI" id="CHEBI:57841"/>
    </ligand>
</feature>
<organism evidence="13 14">
    <name type="scientific">Neomoorella thermoacetica</name>
    <name type="common">Clostridium thermoaceticum</name>
    <dbReference type="NCBI Taxonomy" id="1525"/>
    <lineage>
        <taxon>Bacteria</taxon>
        <taxon>Bacillati</taxon>
        <taxon>Bacillota</taxon>
        <taxon>Clostridia</taxon>
        <taxon>Neomoorellales</taxon>
        <taxon>Neomoorellaceae</taxon>
        <taxon>Neomoorella</taxon>
    </lineage>
</organism>
<dbReference type="GO" id="GO:0009228">
    <property type="term" value="P:thiamine biosynthetic process"/>
    <property type="evidence" value="ECO:0007669"/>
    <property type="project" value="UniProtKB-KW"/>
</dbReference>
<feature type="binding site" evidence="9">
    <location>
        <position position="198"/>
    </location>
    <ligand>
        <name>2-[(2R,5Z)-2-carboxy-4-methylthiazol-5(2H)-ylidene]ethyl phosphate</name>
        <dbReference type="ChEBI" id="CHEBI:62899"/>
    </ligand>
</feature>
<evidence type="ECO:0000313" key="13">
    <source>
        <dbReference type="EMBL" id="OIQ60022.1"/>
    </source>
</evidence>
<proteinExistence type="inferred from homology"/>